<dbReference type="PANTHER" id="PTHR33279">
    <property type="entry name" value="SULFUR CARRIER PROTEIN YEDF-RELATED"/>
    <property type="match status" value="1"/>
</dbReference>
<keyword evidence="3" id="KW-0808">Transferase</keyword>
<dbReference type="InterPro" id="IPR001455">
    <property type="entry name" value="TusA-like"/>
</dbReference>
<reference evidence="3" key="1">
    <citation type="journal article" date="2020" name="mSystems">
        <title>Genome- and Community-Level Interaction Insights into Carbon Utilization and Element Cycling Functions of Hydrothermarchaeota in Hydrothermal Sediment.</title>
        <authorList>
            <person name="Zhou Z."/>
            <person name="Liu Y."/>
            <person name="Xu W."/>
            <person name="Pan J."/>
            <person name="Luo Z.H."/>
            <person name="Li M."/>
        </authorList>
    </citation>
    <scope>NUCLEOTIDE SEQUENCE [LARGE SCALE GENOMIC DNA]</scope>
    <source>
        <strain evidence="3">SpSt-258</strain>
    </source>
</reference>
<protein>
    <submittedName>
        <fullName evidence="3">Sulfurtransferase TusA family protein</fullName>
    </submittedName>
</protein>
<comment type="caution">
    <text evidence="3">The sequence shown here is derived from an EMBL/GenBank/DDBJ whole genome shotgun (WGS) entry which is preliminary data.</text>
</comment>
<dbReference type="CDD" id="cd00291">
    <property type="entry name" value="SirA_YedF_YeeD"/>
    <property type="match status" value="1"/>
</dbReference>
<comment type="similarity">
    <text evidence="1">Belongs to the sulfur carrier protein TusA family.</text>
</comment>
<accession>A0A7V0Z3T8</accession>
<dbReference type="EMBL" id="DSKY01000002">
    <property type="protein sequence ID" value="HDY58103.1"/>
    <property type="molecule type" value="Genomic_DNA"/>
</dbReference>
<dbReference type="AlphaFoldDB" id="A0A7V0Z3T8"/>
<dbReference type="GO" id="GO:0016740">
    <property type="term" value="F:transferase activity"/>
    <property type="evidence" value="ECO:0007669"/>
    <property type="project" value="UniProtKB-KW"/>
</dbReference>
<evidence type="ECO:0000259" key="2">
    <source>
        <dbReference type="PROSITE" id="PS01148"/>
    </source>
</evidence>
<dbReference type="PANTHER" id="PTHR33279:SF6">
    <property type="entry name" value="SULFUR CARRIER PROTEIN YEDF-RELATED"/>
    <property type="match status" value="1"/>
</dbReference>
<dbReference type="PROSITE" id="PS01148">
    <property type="entry name" value="UPF0033"/>
    <property type="match status" value="1"/>
</dbReference>
<gene>
    <name evidence="3" type="ORF">ENP86_00890</name>
</gene>
<name>A0A7V0Z3T8_UNCW3</name>
<evidence type="ECO:0000313" key="3">
    <source>
        <dbReference type="EMBL" id="HDY58103.1"/>
    </source>
</evidence>
<organism evidence="3">
    <name type="scientific">candidate division WOR-3 bacterium</name>
    <dbReference type="NCBI Taxonomy" id="2052148"/>
    <lineage>
        <taxon>Bacteria</taxon>
        <taxon>Bacteria division WOR-3</taxon>
    </lineage>
</organism>
<dbReference type="Pfam" id="PF01206">
    <property type="entry name" value="TusA"/>
    <property type="match status" value="1"/>
</dbReference>
<sequence>MDIKPKVSIDCVGLFCPQPIFQTRQELDKLQPGEILEVLADDPAAEEDIKAFCKRTGNELLTIEKAERVIKFIIRKGKN</sequence>
<proteinExistence type="inferred from homology"/>
<dbReference type="SUPFAM" id="SSF64307">
    <property type="entry name" value="SirA-like"/>
    <property type="match status" value="1"/>
</dbReference>
<dbReference type="Gene3D" id="3.30.110.40">
    <property type="entry name" value="TusA-like domain"/>
    <property type="match status" value="1"/>
</dbReference>
<feature type="domain" description="UPF0033" evidence="2">
    <location>
        <begin position="9"/>
        <end position="33"/>
    </location>
</feature>
<evidence type="ECO:0000256" key="1">
    <source>
        <dbReference type="ARBA" id="ARBA00008984"/>
    </source>
</evidence>
<dbReference type="InterPro" id="IPR036868">
    <property type="entry name" value="TusA-like_sf"/>
</dbReference>